<dbReference type="EMBL" id="OZ037945">
    <property type="protein sequence ID" value="CAL1700216.1"/>
    <property type="molecule type" value="Genomic_DNA"/>
</dbReference>
<proteinExistence type="predicted"/>
<keyword evidence="2" id="KW-1185">Reference proteome</keyword>
<organism evidence="1 2">
    <name type="scientific">Somion occarium</name>
    <dbReference type="NCBI Taxonomy" id="3059160"/>
    <lineage>
        <taxon>Eukaryota</taxon>
        <taxon>Fungi</taxon>
        <taxon>Dikarya</taxon>
        <taxon>Basidiomycota</taxon>
        <taxon>Agaricomycotina</taxon>
        <taxon>Agaricomycetes</taxon>
        <taxon>Polyporales</taxon>
        <taxon>Cerrenaceae</taxon>
        <taxon>Somion</taxon>
    </lineage>
</organism>
<gene>
    <name evidence="1" type="ORF">GFSPODELE1_LOCUS3049</name>
</gene>
<evidence type="ECO:0000313" key="2">
    <source>
        <dbReference type="Proteomes" id="UP001497453"/>
    </source>
</evidence>
<protein>
    <submittedName>
        <fullName evidence="1">Uncharacterized protein</fullName>
    </submittedName>
</protein>
<accession>A0ABP1CX31</accession>
<name>A0ABP1CX31_9APHY</name>
<reference evidence="2" key="1">
    <citation type="submission" date="2024-04" db="EMBL/GenBank/DDBJ databases">
        <authorList>
            <person name="Shaw F."/>
            <person name="Minotto A."/>
        </authorList>
    </citation>
    <scope>NUCLEOTIDE SEQUENCE [LARGE SCALE GENOMIC DNA]</scope>
</reference>
<sequence>MMSSSTNSNQVVTLVSRHSAFLPFSLSRYRRQWFLTYPRPYGMTSPQGQRIHSMLNIPDTSVDEAYARRHFWLYDPDSLPYSPEKDSDERFIGSRIHILLDSETPVVKLTGRTRTEQSKSPRDYGKEFTCYEFEVLIPDEGLLRQCYYCFAWEGEGPMTRFTACGDDVFWCEECKEQGKVVASVSGIADKFYRDILAPTFDRNTVARDSLYYY</sequence>
<dbReference type="Proteomes" id="UP001497453">
    <property type="component" value="Chromosome 2"/>
</dbReference>
<evidence type="ECO:0000313" key="1">
    <source>
        <dbReference type="EMBL" id="CAL1700216.1"/>
    </source>
</evidence>